<name>A0A4U5PES3_STECR</name>
<protein>
    <submittedName>
        <fullName evidence="1">Uncharacterized protein</fullName>
    </submittedName>
</protein>
<comment type="caution">
    <text evidence="1">The sequence shown here is derived from an EMBL/GenBank/DDBJ whole genome shotgun (WGS) entry which is preliminary data.</text>
</comment>
<organism evidence="1 2">
    <name type="scientific">Steinernema carpocapsae</name>
    <name type="common">Entomopathogenic nematode</name>
    <dbReference type="NCBI Taxonomy" id="34508"/>
    <lineage>
        <taxon>Eukaryota</taxon>
        <taxon>Metazoa</taxon>
        <taxon>Ecdysozoa</taxon>
        <taxon>Nematoda</taxon>
        <taxon>Chromadorea</taxon>
        <taxon>Rhabditida</taxon>
        <taxon>Tylenchina</taxon>
        <taxon>Panagrolaimomorpha</taxon>
        <taxon>Strongyloidoidea</taxon>
        <taxon>Steinernematidae</taxon>
        <taxon>Steinernema</taxon>
    </lineage>
</organism>
<keyword evidence="2" id="KW-1185">Reference proteome</keyword>
<dbReference type="EMBL" id="AZBU02000002">
    <property type="protein sequence ID" value="TKR94866.1"/>
    <property type="molecule type" value="Genomic_DNA"/>
</dbReference>
<dbReference type="Proteomes" id="UP000298663">
    <property type="component" value="Unassembled WGS sequence"/>
</dbReference>
<reference evidence="1 2" key="1">
    <citation type="journal article" date="2015" name="Genome Biol.">
        <title>Comparative genomics of Steinernema reveals deeply conserved gene regulatory networks.</title>
        <authorList>
            <person name="Dillman A.R."/>
            <person name="Macchietto M."/>
            <person name="Porter C.F."/>
            <person name="Rogers A."/>
            <person name="Williams B."/>
            <person name="Antoshechkin I."/>
            <person name="Lee M.M."/>
            <person name="Goodwin Z."/>
            <person name="Lu X."/>
            <person name="Lewis E.E."/>
            <person name="Goodrich-Blair H."/>
            <person name="Stock S.P."/>
            <person name="Adams B.J."/>
            <person name="Sternberg P.W."/>
            <person name="Mortazavi A."/>
        </authorList>
    </citation>
    <scope>NUCLEOTIDE SEQUENCE [LARGE SCALE GENOMIC DNA]</scope>
    <source>
        <strain evidence="1 2">ALL</strain>
    </source>
</reference>
<accession>A0A4U5PES3</accession>
<reference evidence="1 2" key="2">
    <citation type="journal article" date="2019" name="G3 (Bethesda)">
        <title>Hybrid Assembly of the Genome of the Entomopathogenic Nematode Steinernema carpocapsae Identifies the X-Chromosome.</title>
        <authorList>
            <person name="Serra L."/>
            <person name="Macchietto M."/>
            <person name="Macias-Munoz A."/>
            <person name="McGill C.J."/>
            <person name="Rodriguez I.M."/>
            <person name="Rodriguez B."/>
            <person name="Murad R."/>
            <person name="Mortazavi A."/>
        </authorList>
    </citation>
    <scope>NUCLEOTIDE SEQUENCE [LARGE SCALE GENOMIC DNA]</scope>
    <source>
        <strain evidence="1 2">ALL</strain>
    </source>
</reference>
<evidence type="ECO:0000313" key="2">
    <source>
        <dbReference type="Proteomes" id="UP000298663"/>
    </source>
</evidence>
<sequence length="70" mass="7717">MTSSVGVCLVGPKEPEYQRPSQNRGILPLGPIGGIGEVFLYGFRPQTNFDFVAKRGNWPRCFEESSVSVL</sequence>
<gene>
    <name evidence="1" type="ORF">L596_009100</name>
</gene>
<dbReference type="AlphaFoldDB" id="A0A4U5PES3"/>
<proteinExistence type="predicted"/>
<evidence type="ECO:0000313" key="1">
    <source>
        <dbReference type="EMBL" id="TKR94866.1"/>
    </source>
</evidence>